<accession>A0AAD7TRU7</accession>
<dbReference type="AlphaFoldDB" id="A0AAD7TRU7"/>
<dbReference type="EMBL" id="JAPEVG010000170">
    <property type="protein sequence ID" value="KAJ8475064.1"/>
    <property type="molecule type" value="Genomic_DNA"/>
</dbReference>
<dbReference type="Proteomes" id="UP001215151">
    <property type="component" value="Unassembled WGS sequence"/>
</dbReference>
<proteinExistence type="predicted"/>
<evidence type="ECO:0000313" key="3">
    <source>
        <dbReference type="Proteomes" id="UP001215151"/>
    </source>
</evidence>
<feature type="chain" id="PRO_5042075672" evidence="1">
    <location>
        <begin position="21"/>
        <end position="105"/>
    </location>
</feature>
<reference evidence="2" key="1">
    <citation type="submission" date="2022-11" db="EMBL/GenBank/DDBJ databases">
        <title>Genome Sequence of Cubamyces cubensis.</title>
        <authorList>
            <person name="Buettner E."/>
        </authorList>
    </citation>
    <scope>NUCLEOTIDE SEQUENCE</scope>
    <source>
        <strain evidence="2">MPL-01</strain>
    </source>
</reference>
<protein>
    <submittedName>
        <fullName evidence="2">Uncharacterized protein</fullName>
    </submittedName>
</protein>
<feature type="signal peptide" evidence="1">
    <location>
        <begin position="1"/>
        <end position="20"/>
    </location>
</feature>
<sequence length="105" mass="10765">MKAFTTVFLALFALATSVKAGAVEPADVASAAVSPAPVIETALTGPGSADQPDASSCFWSGTSPFCAGSCPTGSTAAWRVLAGARRWVWEAPPEEVCIVASRMKF</sequence>
<evidence type="ECO:0000313" key="2">
    <source>
        <dbReference type="EMBL" id="KAJ8475064.1"/>
    </source>
</evidence>
<comment type="caution">
    <text evidence="2">The sequence shown here is derived from an EMBL/GenBank/DDBJ whole genome shotgun (WGS) entry which is preliminary data.</text>
</comment>
<evidence type="ECO:0000256" key="1">
    <source>
        <dbReference type="SAM" id="SignalP"/>
    </source>
</evidence>
<name>A0AAD7TRU7_9APHY</name>
<organism evidence="2 3">
    <name type="scientific">Trametes cubensis</name>
    <dbReference type="NCBI Taxonomy" id="1111947"/>
    <lineage>
        <taxon>Eukaryota</taxon>
        <taxon>Fungi</taxon>
        <taxon>Dikarya</taxon>
        <taxon>Basidiomycota</taxon>
        <taxon>Agaricomycotina</taxon>
        <taxon>Agaricomycetes</taxon>
        <taxon>Polyporales</taxon>
        <taxon>Polyporaceae</taxon>
        <taxon>Trametes</taxon>
    </lineage>
</organism>
<keyword evidence="1" id="KW-0732">Signal</keyword>
<gene>
    <name evidence="2" type="ORF">ONZ51_g6818</name>
</gene>
<keyword evidence="3" id="KW-1185">Reference proteome</keyword>